<gene>
    <name evidence="12" type="primary">asnB_1</name>
    <name evidence="12" type="ORF">Pla110_10650</name>
</gene>
<keyword evidence="8" id="KW-0061">Asparagine biosynthesis</keyword>
<proteinExistence type="inferred from homology"/>
<organism evidence="12 13">
    <name type="scientific">Polystyrenella longa</name>
    <dbReference type="NCBI Taxonomy" id="2528007"/>
    <lineage>
        <taxon>Bacteria</taxon>
        <taxon>Pseudomonadati</taxon>
        <taxon>Planctomycetota</taxon>
        <taxon>Planctomycetia</taxon>
        <taxon>Planctomycetales</taxon>
        <taxon>Planctomycetaceae</taxon>
        <taxon>Polystyrenella</taxon>
    </lineage>
</organism>
<dbReference type="Pfam" id="PF13537">
    <property type="entry name" value="GATase_7"/>
    <property type="match status" value="1"/>
</dbReference>
<evidence type="ECO:0000256" key="10">
    <source>
        <dbReference type="PIRSR" id="PIRSR001589-3"/>
    </source>
</evidence>
<dbReference type="InterPro" id="IPR017932">
    <property type="entry name" value="GATase_2_dom"/>
</dbReference>
<dbReference type="GO" id="GO:0005829">
    <property type="term" value="C:cytosol"/>
    <property type="evidence" value="ECO:0007669"/>
    <property type="project" value="TreeGrafter"/>
</dbReference>
<keyword evidence="5 9" id="KW-0067">ATP-binding</keyword>
<keyword evidence="8" id="KW-0028">Amino-acid biosynthesis</keyword>
<dbReference type="InterPro" id="IPR033738">
    <property type="entry name" value="AsnB_N"/>
</dbReference>
<dbReference type="SUPFAM" id="SSF56235">
    <property type="entry name" value="N-terminal nucleophile aminohydrolases (Ntn hydrolases)"/>
    <property type="match status" value="1"/>
</dbReference>
<dbReference type="Proteomes" id="UP000317178">
    <property type="component" value="Chromosome"/>
</dbReference>
<dbReference type="InterPro" id="IPR001962">
    <property type="entry name" value="Asn_synthase"/>
</dbReference>
<accession>A0A518CJH4</accession>
<feature type="binding site" evidence="9">
    <location>
        <position position="302"/>
    </location>
    <ligand>
        <name>ATP</name>
        <dbReference type="ChEBI" id="CHEBI:30616"/>
    </ligand>
</feature>
<dbReference type="RefSeq" id="WP_144993901.1">
    <property type="nucleotide sequence ID" value="NZ_CP036281.1"/>
</dbReference>
<keyword evidence="6 8" id="KW-0315">Glutamine amidotransferase</keyword>
<comment type="catalytic activity">
    <reaction evidence="7">
        <text>L-aspartate + L-glutamine + ATP + H2O = L-asparagine + L-glutamate + AMP + diphosphate + H(+)</text>
        <dbReference type="Rhea" id="RHEA:12228"/>
        <dbReference type="ChEBI" id="CHEBI:15377"/>
        <dbReference type="ChEBI" id="CHEBI:15378"/>
        <dbReference type="ChEBI" id="CHEBI:29985"/>
        <dbReference type="ChEBI" id="CHEBI:29991"/>
        <dbReference type="ChEBI" id="CHEBI:30616"/>
        <dbReference type="ChEBI" id="CHEBI:33019"/>
        <dbReference type="ChEBI" id="CHEBI:58048"/>
        <dbReference type="ChEBI" id="CHEBI:58359"/>
        <dbReference type="ChEBI" id="CHEBI:456215"/>
        <dbReference type="EC" id="6.3.5.4"/>
    </reaction>
</comment>
<reference evidence="12 13" key="1">
    <citation type="submission" date="2019-02" db="EMBL/GenBank/DDBJ databases">
        <title>Deep-cultivation of Planctomycetes and their phenomic and genomic characterization uncovers novel biology.</title>
        <authorList>
            <person name="Wiegand S."/>
            <person name="Jogler M."/>
            <person name="Boedeker C."/>
            <person name="Pinto D."/>
            <person name="Vollmers J."/>
            <person name="Rivas-Marin E."/>
            <person name="Kohn T."/>
            <person name="Peeters S.H."/>
            <person name="Heuer A."/>
            <person name="Rast P."/>
            <person name="Oberbeckmann S."/>
            <person name="Bunk B."/>
            <person name="Jeske O."/>
            <person name="Meyerdierks A."/>
            <person name="Storesund J.E."/>
            <person name="Kallscheuer N."/>
            <person name="Luecker S."/>
            <person name="Lage O.M."/>
            <person name="Pohl T."/>
            <person name="Merkel B.J."/>
            <person name="Hornburger P."/>
            <person name="Mueller R.-W."/>
            <person name="Bruemmer F."/>
            <person name="Labrenz M."/>
            <person name="Spormann A.M."/>
            <person name="Op den Camp H."/>
            <person name="Overmann J."/>
            <person name="Amann R."/>
            <person name="Jetten M.S.M."/>
            <person name="Mascher T."/>
            <person name="Medema M.H."/>
            <person name="Devos D.P."/>
            <person name="Kaster A.-K."/>
            <person name="Ovreas L."/>
            <person name="Rohde M."/>
            <person name="Galperin M.Y."/>
            <person name="Jogler C."/>
        </authorList>
    </citation>
    <scope>NUCLEOTIDE SEQUENCE [LARGE SCALE GENOMIC DNA]</scope>
    <source>
        <strain evidence="12 13">Pla110</strain>
    </source>
</reference>
<dbReference type="SUPFAM" id="SSF52402">
    <property type="entry name" value="Adenine nucleotide alpha hydrolases-like"/>
    <property type="match status" value="1"/>
</dbReference>
<feature type="binding site" evidence="9">
    <location>
        <position position="105"/>
    </location>
    <ligand>
        <name>L-glutamine</name>
        <dbReference type="ChEBI" id="CHEBI:58359"/>
    </ligand>
</feature>
<dbReference type="PROSITE" id="PS51278">
    <property type="entry name" value="GATASE_TYPE_2"/>
    <property type="match status" value="1"/>
</dbReference>
<dbReference type="AlphaFoldDB" id="A0A518CJH4"/>
<dbReference type="InterPro" id="IPR006426">
    <property type="entry name" value="Asn_synth_AEB"/>
</dbReference>
<dbReference type="NCBIfam" id="TIGR01536">
    <property type="entry name" value="asn_synth_AEB"/>
    <property type="match status" value="1"/>
</dbReference>
<sequence length="644" mass="73241">MCGIAGYWLNKPNWNDKQHQTTIKSMVEVLHHRGPDDRGSGWERDTGLAFGHRRLAVQDLSTAGRQPLLSQDGRYLLIYNGEIYNAPLLRRELEQQDISFRGTSDTEVLLEALAAWGLDKTLSKLNGMFAFALWNRRDKKLTLARDRVGIKPLYYGHCRGTLLFASELKALFRFPEFTSELDPAAVTEFFQIGYISAPRSIEKGIHKLPPGTSITFSSAEQNPKPEPYWSLHDTVQQIITDRQEITAESALGDLEFLLTKSVKDRLISDVPIGAFLSGGIDSSLIVALMQRLHGSPVKTFSIGFQEQKYNEAEHARKIAKHLGTDHHELMVDPQMAMDVIPQLASIYDEPFADASQIPTLILSQFARKEVTVALSGDGGDELFAGYQRYPYFVNRWAKVNGLGGPLRGALGKLLSLGSALPVPSRFKQAAQSRAELTGVKSFREYYERFNRHWKHPEEILRPEYFQTPAHSLADPGFSVDEAGWIDWMRYQDLHRYLPDDILTKVDRASMAHGLEVRVPLLDHQLIEWSWQLPGSLKQGNQLSETSQQGKVLLRKLLAKFVPQELFERPKVGFGVPLDHWLRGPLRDWAEERLSVDALESSGILNPTSIRQRWQEHVSGQLDWQYLLWDVLMFQEFLSNREQTV</sequence>
<evidence type="ECO:0000256" key="3">
    <source>
        <dbReference type="ARBA" id="ARBA00012737"/>
    </source>
</evidence>
<dbReference type="GO" id="GO:0005524">
    <property type="term" value="F:ATP binding"/>
    <property type="evidence" value="ECO:0007669"/>
    <property type="project" value="UniProtKB-KW"/>
</dbReference>
<dbReference type="EC" id="6.3.5.4" evidence="3"/>
<feature type="active site" description="For GATase activity" evidence="8">
    <location>
        <position position="2"/>
    </location>
</feature>
<dbReference type="PIRSF" id="PIRSF001589">
    <property type="entry name" value="Asn_synthetase_glu-h"/>
    <property type="match status" value="1"/>
</dbReference>
<dbReference type="PANTHER" id="PTHR43284">
    <property type="entry name" value="ASPARAGINE SYNTHETASE (GLUTAMINE-HYDROLYZING)"/>
    <property type="match status" value="1"/>
</dbReference>
<dbReference type="InterPro" id="IPR029055">
    <property type="entry name" value="Ntn_hydrolases_N"/>
</dbReference>
<keyword evidence="13" id="KW-1185">Reference proteome</keyword>
<comment type="pathway">
    <text evidence="1">Amino-acid biosynthesis; L-asparagine biosynthesis; L-asparagine from L-aspartate (L-Gln route): step 1/1.</text>
</comment>
<protein>
    <recommendedName>
        <fullName evidence="3">asparagine synthase (glutamine-hydrolyzing)</fullName>
        <ecNumber evidence="3">6.3.5.4</ecNumber>
    </recommendedName>
</protein>
<evidence type="ECO:0000256" key="9">
    <source>
        <dbReference type="PIRSR" id="PIRSR001589-2"/>
    </source>
</evidence>
<keyword evidence="4 9" id="KW-0547">Nucleotide-binding</keyword>
<dbReference type="Gene3D" id="3.40.50.620">
    <property type="entry name" value="HUPs"/>
    <property type="match status" value="1"/>
</dbReference>
<dbReference type="CDD" id="cd00712">
    <property type="entry name" value="AsnB"/>
    <property type="match status" value="1"/>
</dbReference>
<dbReference type="GO" id="GO:0004066">
    <property type="term" value="F:asparagine synthase (glutamine-hydrolyzing) activity"/>
    <property type="evidence" value="ECO:0007669"/>
    <property type="project" value="UniProtKB-EC"/>
</dbReference>
<evidence type="ECO:0000256" key="6">
    <source>
        <dbReference type="ARBA" id="ARBA00022962"/>
    </source>
</evidence>
<evidence type="ECO:0000256" key="8">
    <source>
        <dbReference type="PIRSR" id="PIRSR001589-1"/>
    </source>
</evidence>
<keyword evidence="12" id="KW-0436">Ligase</keyword>
<evidence type="ECO:0000256" key="7">
    <source>
        <dbReference type="ARBA" id="ARBA00048741"/>
    </source>
</evidence>
<dbReference type="Pfam" id="PF00733">
    <property type="entry name" value="Asn_synthase"/>
    <property type="match status" value="1"/>
</dbReference>
<evidence type="ECO:0000313" key="13">
    <source>
        <dbReference type="Proteomes" id="UP000317178"/>
    </source>
</evidence>
<dbReference type="InterPro" id="IPR014729">
    <property type="entry name" value="Rossmann-like_a/b/a_fold"/>
</dbReference>
<dbReference type="Gene3D" id="3.60.20.10">
    <property type="entry name" value="Glutamine Phosphoribosylpyrophosphate, subunit 1, domain 1"/>
    <property type="match status" value="1"/>
</dbReference>
<dbReference type="OrthoDB" id="9763290at2"/>
<feature type="domain" description="Glutamine amidotransferase type-2" evidence="11">
    <location>
        <begin position="2"/>
        <end position="219"/>
    </location>
</feature>
<evidence type="ECO:0000259" key="11">
    <source>
        <dbReference type="PROSITE" id="PS51278"/>
    </source>
</evidence>
<evidence type="ECO:0000256" key="2">
    <source>
        <dbReference type="ARBA" id="ARBA00005752"/>
    </source>
</evidence>
<feature type="binding site" evidence="9">
    <location>
        <begin position="375"/>
        <end position="376"/>
    </location>
    <ligand>
        <name>ATP</name>
        <dbReference type="ChEBI" id="CHEBI:30616"/>
    </ligand>
</feature>
<dbReference type="PANTHER" id="PTHR43284:SF1">
    <property type="entry name" value="ASPARAGINE SYNTHETASE"/>
    <property type="match status" value="1"/>
</dbReference>
<name>A0A518CJH4_9PLAN</name>
<dbReference type="EMBL" id="CP036281">
    <property type="protein sequence ID" value="QDU79357.1"/>
    <property type="molecule type" value="Genomic_DNA"/>
</dbReference>
<evidence type="ECO:0000256" key="1">
    <source>
        <dbReference type="ARBA" id="ARBA00005187"/>
    </source>
</evidence>
<dbReference type="GO" id="GO:0006529">
    <property type="term" value="P:asparagine biosynthetic process"/>
    <property type="evidence" value="ECO:0007669"/>
    <property type="project" value="UniProtKB-KW"/>
</dbReference>
<comment type="similarity">
    <text evidence="2">Belongs to the asparagine synthetase family.</text>
</comment>
<dbReference type="InterPro" id="IPR051786">
    <property type="entry name" value="ASN_synthetase/amidase"/>
</dbReference>
<feature type="site" description="Important for beta-aspartyl-AMP intermediate formation" evidence="10">
    <location>
        <position position="377"/>
    </location>
</feature>
<evidence type="ECO:0000256" key="4">
    <source>
        <dbReference type="ARBA" id="ARBA00022741"/>
    </source>
</evidence>
<dbReference type="KEGG" id="plon:Pla110_10650"/>
<evidence type="ECO:0000256" key="5">
    <source>
        <dbReference type="ARBA" id="ARBA00022840"/>
    </source>
</evidence>
<evidence type="ECO:0000313" key="12">
    <source>
        <dbReference type="EMBL" id="QDU79357.1"/>
    </source>
</evidence>
<dbReference type="CDD" id="cd01991">
    <property type="entry name" value="Asn_synthase_B_C"/>
    <property type="match status" value="1"/>
</dbReference>